<dbReference type="RefSeq" id="WP_032075270.1">
    <property type="nucleotide sequence ID" value="NZ_JAOXDX010000017.1"/>
</dbReference>
<proteinExistence type="predicted"/>
<dbReference type="AlphaFoldDB" id="A0A2I4SEM4"/>
<protein>
    <submittedName>
        <fullName evidence="1">Uncharacterized protein</fullName>
    </submittedName>
</protein>
<evidence type="ECO:0000313" key="1">
    <source>
        <dbReference type="EMBL" id="ASY91623.1"/>
    </source>
</evidence>
<name>A0A2I4SEM4_COXBE</name>
<dbReference type="Pfam" id="PF05555">
    <property type="entry name" value="DUF762"/>
    <property type="match status" value="1"/>
</dbReference>
<sequence>MKDYVKEIDFQSIKNSNCAIEETLQEWLRGANSVEKAHIFIVSPENQSFPICSNQVSSANLFKLKIHDIKSVIINQFKVFGLKSELIINYILTYGGIDGYSSVGEACLFKFDSLMGVEIQPRNHKKTYVIHSENTVNYIEAFNLISLKERRVIGHFSAVSEIKLSENGEIIHVCKEANLKMFKVKSKSQVLVETIRKNLFEFLKSFYQRICSLFNEQKNLRNRNTKMRGPGIG</sequence>
<accession>A0A2I4SEM4</accession>
<organism evidence="1">
    <name type="scientific">Coxiella burnetii</name>
    <dbReference type="NCBI Taxonomy" id="777"/>
    <lineage>
        <taxon>Bacteria</taxon>
        <taxon>Pseudomonadati</taxon>
        <taxon>Pseudomonadota</taxon>
        <taxon>Gammaproteobacteria</taxon>
        <taxon>Legionellales</taxon>
        <taxon>Coxiellaceae</taxon>
        <taxon>Coxiella</taxon>
    </lineage>
</organism>
<reference evidence="1" key="1">
    <citation type="journal article" date="2017" name="Front. Microbiol.">
        <title>Genome Plasticity and Polymorphisms in Critical Genes Correlate with Increased Virulence of Dutch Outbreak-Related Coxiella burnetii Strains.</title>
        <authorList>
            <person name="Kuley R."/>
            <person name="Kuijt E."/>
            <person name="Smits M.A."/>
            <person name="Roest H.I.J."/>
            <person name="Smith H.E."/>
            <person name="Bossers A."/>
        </authorList>
    </citation>
    <scope>NUCLEOTIDE SEQUENCE</scope>
    <source>
        <strain evidence="1">Schperling</strain>
        <plasmid evidence="1">unnamed</plasmid>
    </source>
</reference>
<keyword evidence="1" id="KW-0614">Plasmid</keyword>
<geneLocation type="plasmid" evidence="1">
    <name>unnamed</name>
</geneLocation>
<dbReference type="EMBL" id="KY271744">
    <property type="protein sequence ID" value="ASY91623.1"/>
    <property type="molecule type" value="Genomic_DNA"/>
</dbReference>
<dbReference type="InterPro" id="IPR008481">
    <property type="entry name" value="DUF762_COXBU"/>
</dbReference>